<dbReference type="Gene3D" id="3.20.20.80">
    <property type="entry name" value="Glycosidases"/>
    <property type="match status" value="1"/>
</dbReference>
<dbReference type="PANTHER" id="PTHR42732">
    <property type="entry name" value="BETA-GALACTOSIDASE"/>
    <property type="match status" value="1"/>
</dbReference>
<feature type="domain" description="Glycosyl hydrolases family 2 sugar binding" evidence="7">
    <location>
        <begin position="28"/>
        <end position="176"/>
    </location>
</feature>
<dbReference type="Gene3D" id="2.60.120.260">
    <property type="entry name" value="Galactose-binding domain-like"/>
    <property type="match status" value="1"/>
</dbReference>
<evidence type="ECO:0000259" key="8">
    <source>
        <dbReference type="Pfam" id="PF16355"/>
    </source>
</evidence>
<gene>
    <name evidence="10" type="ORF">A4R26_20755</name>
</gene>
<dbReference type="AlphaFoldDB" id="A0A1V9FNA3"/>
<dbReference type="GO" id="GO:0004553">
    <property type="term" value="F:hydrolase activity, hydrolyzing O-glycosyl compounds"/>
    <property type="evidence" value="ECO:0007669"/>
    <property type="project" value="InterPro"/>
</dbReference>
<evidence type="ECO:0000256" key="1">
    <source>
        <dbReference type="ARBA" id="ARBA00007401"/>
    </source>
</evidence>
<dbReference type="InterPro" id="IPR048229">
    <property type="entry name" value="GalB-like"/>
</dbReference>
<dbReference type="Pfam" id="PF02837">
    <property type="entry name" value="Glyco_hydro_2_N"/>
    <property type="match status" value="1"/>
</dbReference>
<evidence type="ECO:0000259" key="5">
    <source>
        <dbReference type="Pfam" id="PF00703"/>
    </source>
</evidence>
<feature type="chain" id="PRO_5012596481" evidence="4">
    <location>
        <begin position="19"/>
        <end position="806"/>
    </location>
</feature>
<dbReference type="OrthoDB" id="9801077at2"/>
<dbReference type="Pfam" id="PF02836">
    <property type="entry name" value="Glyco_hydro_2_C"/>
    <property type="match status" value="1"/>
</dbReference>
<dbReference type="EMBL" id="LWBP01000167">
    <property type="protein sequence ID" value="OQP59820.1"/>
    <property type="molecule type" value="Genomic_DNA"/>
</dbReference>
<dbReference type="NCBIfam" id="NF041463">
    <property type="entry name" value="GalB"/>
    <property type="match status" value="1"/>
</dbReference>
<keyword evidence="11" id="KW-1185">Reference proteome</keyword>
<dbReference type="RefSeq" id="WP_081164501.1">
    <property type="nucleotide sequence ID" value="NZ_LWBP01000167.1"/>
</dbReference>
<dbReference type="InterPro" id="IPR006102">
    <property type="entry name" value="Ig-like_GH2"/>
</dbReference>
<name>A0A1V9FNA3_9BACT</name>
<dbReference type="InterPro" id="IPR051913">
    <property type="entry name" value="GH2_Domain-Containing"/>
</dbReference>
<dbReference type="InterPro" id="IPR006104">
    <property type="entry name" value="Glyco_hydro_2_N"/>
</dbReference>
<dbReference type="PROSITE" id="PS00608">
    <property type="entry name" value="GLYCOSYL_HYDROL_F2_2"/>
    <property type="match status" value="1"/>
</dbReference>
<dbReference type="Pfam" id="PF16355">
    <property type="entry name" value="DUF4982"/>
    <property type="match status" value="1"/>
</dbReference>
<dbReference type="SUPFAM" id="SSF49373">
    <property type="entry name" value="Invasin/intimin cell-adhesion fragments"/>
    <property type="match status" value="1"/>
</dbReference>
<feature type="domain" description="DUF4982" evidence="8">
    <location>
        <begin position="628"/>
        <end position="686"/>
    </location>
</feature>
<dbReference type="PRINTS" id="PR00132">
    <property type="entry name" value="GLHYDRLASE2"/>
</dbReference>
<evidence type="ECO:0000313" key="10">
    <source>
        <dbReference type="EMBL" id="OQP59820.1"/>
    </source>
</evidence>
<reference evidence="11" key="1">
    <citation type="submission" date="2016-04" db="EMBL/GenBank/DDBJ databases">
        <authorList>
            <person name="Chen L."/>
            <person name="Zhuang W."/>
            <person name="Wang G."/>
        </authorList>
    </citation>
    <scope>NUCLEOTIDE SEQUENCE [LARGE SCALE GENOMIC DNA]</scope>
    <source>
        <strain evidence="11">208</strain>
    </source>
</reference>
<dbReference type="PANTHER" id="PTHR42732:SF1">
    <property type="entry name" value="BETA-MANNOSIDASE"/>
    <property type="match status" value="1"/>
</dbReference>
<dbReference type="InterPro" id="IPR006103">
    <property type="entry name" value="Glyco_hydro_2_cat"/>
</dbReference>
<comment type="similarity">
    <text evidence="1">Belongs to the glycosyl hydrolase 2 family.</text>
</comment>
<dbReference type="InterPro" id="IPR008979">
    <property type="entry name" value="Galactose-bd-like_sf"/>
</dbReference>
<organism evidence="10 11">
    <name type="scientific">Niastella populi</name>
    <dbReference type="NCBI Taxonomy" id="550983"/>
    <lineage>
        <taxon>Bacteria</taxon>
        <taxon>Pseudomonadati</taxon>
        <taxon>Bacteroidota</taxon>
        <taxon>Chitinophagia</taxon>
        <taxon>Chitinophagales</taxon>
        <taxon>Chitinophagaceae</taxon>
        <taxon>Niastella</taxon>
    </lineage>
</organism>
<dbReference type="Proteomes" id="UP000192276">
    <property type="component" value="Unassembled WGS sequence"/>
</dbReference>
<evidence type="ECO:0000259" key="9">
    <source>
        <dbReference type="Pfam" id="PF18565"/>
    </source>
</evidence>
<evidence type="ECO:0000259" key="7">
    <source>
        <dbReference type="Pfam" id="PF02837"/>
    </source>
</evidence>
<proteinExistence type="inferred from homology"/>
<sequence>MKKVLYILLALLSGTVAAQQGSRTIIDFNNDWKFWLGDTAIAKEESYNDGNWRALNLPHDWSIEGEFSEKHPGTPNQAALPTGIGWYRKTFTLPANANDKKVYIEFDGVHRNSEVWVNGNYIGQRANGYISFRYDITQYCKPGTAQQVIAVKVDNSAQPSSRWYTGSGIYRNVRLVITNKVAIDEWGTFITTPNISAHTAMVQIKTTLNNATADVAGGGLFTDIYDASGKLVSKGYTTLNGAPGWPAGTSTYTCSAAINSPKLWSVESPYLYKAVTRVVVNGKTVDEYVTPFGIRHFNFDVDKGFSLNGKPMKILGVCMHHDLGALGAAINVRAMERQLQLLKEMGCNAIRTAHNPPAPEFLDLCDKMGFLVMDEAFDMWKKKKNKHDYHVDWDKWHKQDLEDMVKRDRNHPSVIIWSIGNEIREQFDSSGIAITKELVGIVKQLDTTRPVTSALTETDTTKNFIYQANALDIMGMNYNQQIYAGFRTRYPGKKFLAAETMSALASRGHYDMPSDSVRFWPVKGQKFVQNGNPDYTVSAYDHVAAYWGSTHEQTWKIIKQHEFMSGLFVWSGFDFLGEPVPYPWPARSSYYGIIDLAGFPKDAYYMYQSEWTNKTMLHVFPHWNWTAGKEVDVWAYYNNADEVELFLNNRSLGVRKKQPLDLHVQWRVKYEPGTLKAISRKNGKIVLTKVINTAGEPARLEIVPDKKILHADGKDLSFVTVRIVDKNGNLVPDADNKIEVEIVGEGVLAGMDNGYPASMESFKAVSHKAYNGLCLAIIQAKPKAGNIKVIIKSPGLPSANIVLQTH</sequence>
<keyword evidence="4" id="KW-0732">Signal</keyword>
<dbReference type="SUPFAM" id="SSF49785">
    <property type="entry name" value="Galactose-binding domain-like"/>
    <property type="match status" value="1"/>
</dbReference>
<feature type="domain" description="Glycoside hydrolase family 2 catalytic" evidence="6">
    <location>
        <begin position="302"/>
        <end position="487"/>
    </location>
</feature>
<dbReference type="InterPro" id="IPR040605">
    <property type="entry name" value="Glyco_hydro2_dom5"/>
</dbReference>
<evidence type="ECO:0000259" key="6">
    <source>
        <dbReference type="Pfam" id="PF02836"/>
    </source>
</evidence>
<comment type="caution">
    <text evidence="10">The sequence shown here is derived from an EMBL/GenBank/DDBJ whole genome shotgun (WGS) entry which is preliminary data.</text>
</comment>
<keyword evidence="2 10" id="KW-0378">Hydrolase</keyword>
<keyword evidence="3" id="KW-0326">Glycosidase</keyword>
<evidence type="ECO:0000256" key="4">
    <source>
        <dbReference type="SAM" id="SignalP"/>
    </source>
</evidence>
<dbReference type="STRING" id="550983.A4R26_20755"/>
<dbReference type="InterPro" id="IPR023232">
    <property type="entry name" value="Glyco_hydro_2_AS"/>
</dbReference>
<dbReference type="Gene3D" id="2.60.40.10">
    <property type="entry name" value="Immunoglobulins"/>
    <property type="match status" value="3"/>
</dbReference>
<evidence type="ECO:0000256" key="3">
    <source>
        <dbReference type="ARBA" id="ARBA00023295"/>
    </source>
</evidence>
<feature type="signal peptide" evidence="4">
    <location>
        <begin position="1"/>
        <end position="18"/>
    </location>
</feature>
<dbReference type="InterPro" id="IPR032311">
    <property type="entry name" value="DUF4982"/>
</dbReference>
<dbReference type="Pfam" id="PF18565">
    <property type="entry name" value="Glyco_hydro2_C5"/>
    <property type="match status" value="1"/>
</dbReference>
<dbReference type="SUPFAM" id="SSF51445">
    <property type="entry name" value="(Trans)glycosidases"/>
    <property type="match status" value="1"/>
</dbReference>
<evidence type="ECO:0000313" key="11">
    <source>
        <dbReference type="Proteomes" id="UP000192276"/>
    </source>
</evidence>
<dbReference type="InterPro" id="IPR006101">
    <property type="entry name" value="Glyco_hydro_2"/>
</dbReference>
<dbReference type="SUPFAM" id="SSF49303">
    <property type="entry name" value="beta-Galactosidase/glucuronidase domain"/>
    <property type="match status" value="1"/>
</dbReference>
<feature type="domain" description="Glycoside hydrolase family 2" evidence="9">
    <location>
        <begin position="700"/>
        <end position="801"/>
    </location>
</feature>
<dbReference type="Pfam" id="PF00703">
    <property type="entry name" value="Glyco_hydro_2"/>
    <property type="match status" value="1"/>
</dbReference>
<protein>
    <submittedName>
        <fullName evidence="10">Glycoside hydrolase</fullName>
    </submittedName>
</protein>
<dbReference type="InterPro" id="IPR008964">
    <property type="entry name" value="Invasin/intimin_cell_adhesion"/>
</dbReference>
<dbReference type="InterPro" id="IPR013783">
    <property type="entry name" value="Ig-like_fold"/>
</dbReference>
<accession>A0A1V9FNA3</accession>
<dbReference type="InterPro" id="IPR017853">
    <property type="entry name" value="GH"/>
</dbReference>
<evidence type="ECO:0000256" key="2">
    <source>
        <dbReference type="ARBA" id="ARBA00022801"/>
    </source>
</evidence>
<feature type="domain" description="Glycoside hydrolase family 2 immunoglobulin-like beta-sandwich" evidence="5">
    <location>
        <begin position="190"/>
        <end position="295"/>
    </location>
</feature>
<dbReference type="GO" id="GO:0005975">
    <property type="term" value="P:carbohydrate metabolic process"/>
    <property type="evidence" value="ECO:0007669"/>
    <property type="project" value="InterPro"/>
</dbReference>
<dbReference type="InterPro" id="IPR036156">
    <property type="entry name" value="Beta-gal/glucu_dom_sf"/>
</dbReference>